<evidence type="ECO:0000256" key="9">
    <source>
        <dbReference type="ARBA" id="ARBA00040345"/>
    </source>
</evidence>
<evidence type="ECO:0000256" key="4">
    <source>
        <dbReference type="ARBA" id="ARBA00022679"/>
    </source>
</evidence>
<evidence type="ECO:0000256" key="6">
    <source>
        <dbReference type="ARBA" id="ARBA00037281"/>
    </source>
</evidence>
<gene>
    <name evidence="12" type="ORF">C8D89_12829</name>
</gene>
<comment type="subcellular location">
    <subcellularLocation>
        <location evidence="1">Cell membrane</location>
    </subcellularLocation>
</comment>
<protein>
    <recommendedName>
        <fullName evidence="9">4,4'-diaponeurosporenoate glycosyltransferase</fullName>
    </recommendedName>
</protein>
<keyword evidence="4 12" id="KW-0808">Transferase</keyword>
<organism evidence="12 13">
    <name type="scientific">Actinomycetospora cinnamomea</name>
    <dbReference type="NCBI Taxonomy" id="663609"/>
    <lineage>
        <taxon>Bacteria</taxon>
        <taxon>Bacillati</taxon>
        <taxon>Actinomycetota</taxon>
        <taxon>Actinomycetes</taxon>
        <taxon>Pseudonocardiales</taxon>
        <taxon>Pseudonocardiaceae</taxon>
        <taxon>Actinomycetospora</taxon>
    </lineage>
</organism>
<dbReference type="InterPro" id="IPR001173">
    <property type="entry name" value="Glyco_trans_2-like"/>
</dbReference>
<feature type="region of interest" description="Disordered" evidence="10">
    <location>
        <begin position="243"/>
        <end position="269"/>
    </location>
</feature>
<evidence type="ECO:0000256" key="2">
    <source>
        <dbReference type="ARBA" id="ARBA00022475"/>
    </source>
</evidence>
<dbReference type="RefSeq" id="WP_207787461.1">
    <property type="nucleotide sequence ID" value="NZ_QEKW01000028.1"/>
</dbReference>
<dbReference type="Pfam" id="PF00535">
    <property type="entry name" value="Glycos_transf_2"/>
    <property type="match status" value="1"/>
</dbReference>
<keyword evidence="5" id="KW-0472">Membrane</keyword>
<feature type="domain" description="Glycosyltransferase 2-like" evidence="11">
    <location>
        <begin position="17"/>
        <end position="142"/>
    </location>
</feature>
<name>A0A2U1E9Z9_9PSEU</name>
<keyword evidence="3" id="KW-0328">Glycosyltransferase</keyword>
<evidence type="ECO:0000259" key="11">
    <source>
        <dbReference type="Pfam" id="PF00535"/>
    </source>
</evidence>
<dbReference type="GO" id="GO:0016757">
    <property type="term" value="F:glycosyltransferase activity"/>
    <property type="evidence" value="ECO:0007669"/>
    <property type="project" value="UniProtKB-KW"/>
</dbReference>
<dbReference type="Proteomes" id="UP000245639">
    <property type="component" value="Unassembled WGS sequence"/>
</dbReference>
<comment type="similarity">
    <text evidence="8">Belongs to the glycosyltransferase 2 family. CrtQ subfamily.</text>
</comment>
<evidence type="ECO:0000256" key="1">
    <source>
        <dbReference type="ARBA" id="ARBA00004236"/>
    </source>
</evidence>
<dbReference type="PANTHER" id="PTHR43646">
    <property type="entry name" value="GLYCOSYLTRANSFERASE"/>
    <property type="match status" value="1"/>
</dbReference>
<dbReference type="SUPFAM" id="SSF53448">
    <property type="entry name" value="Nucleotide-diphospho-sugar transferases"/>
    <property type="match status" value="1"/>
</dbReference>
<dbReference type="GO" id="GO:0005886">
    <property type="term" value="C:plasma membrane"/>
    <property type="evidence" value="ECO:0007669"/>
    <property type="project" value="UniProtKB-SubCell"/>
</dbReference>
<proteinExistence type="inferred from homology"/>
<accession>A0A2U1E9Z9</accession>
<sequence length="269" mass="28531">MTELDLVVPRGRPVLGVVVPAHDEEDLLGDCLAGLRTAARAVGDRARVDVVVVADACTDRTERVARRHHVGVLRLAARNVGRARAAGADLLLSRREEPATWIATTDADSVVPPGWLVAQLDACEAGADAWVGTVEVEDWSGLAGPVRARYGDLYADGTVGDGHRHVHGANLGVAAPAYRAVGGFPPLDTGEDVTLVRRLDDDGRRVVRDRAHPVRTSARTVGRAPAGFASHLRVLSEMHVIPTSPGTLPAEPRCSRRRGHEGGPAARIS</sequence>
<evidence type="ECO:0000256" key="5">
    <source>
        <dbReference type="ARBA" id="ARBA00023136"/>
    </source>
</evidence>
<comment type="function">
    <text evidence="6">Catalyzes the glycosylation of 4,4'-diaponeurosporenoate, i.e. the esterification of glucose at the C1'' position with the carboxyl group of 4,4'-diaponeurosporenic acid, to form glycosyl-4,4'-diaponeurosporenoate. This is a step in the biosynthesis of staphyloxanthin, an orange pigment present in most staphylococci strains.</text>
</comment>
<evidence type="ECO:0000256" key="3">
    <source>
        <dbReference type="ARBA" id="ARBA00022676"/>
    </source>
</evidence>
<dbReference type="AlphaFoldDB" id="A0A2U1E9Z9"/>
<keyword evidence="13" id="KW-1185">Reference proteome</keyword>
<comment type="caution">
    <text evidence="12">The sequence shown here is derived from an EMBL/GenBank/DDBJ whole genome shotgun (WGS) entry which is preliminary data.</text>
</comment>
<dbReference type="Gene3D" id="3.90.550.10">
    <property type="entry name" value="Spore Coat Polysaccharide Biosynthesis Protein SpsA, Chain A"/>
    <property type="match status" value="1"/>
</dbReference>
<comment type="pathway">
    <text evidence="7">Carotenoid biosynthesis; staphyloxanthin biosynthesis; staphyloxanthin from farnesyl diphosphate: step 4/5.</text>
</comment>
<keyword evidence="2" id="KW-1003">Cell membrane</keyword>
<evidence type="ECO:0000313" key="13">
    <source>
        <dbReference type="Proteomes" id="UP000245639"/>
    </source>
</evidence>
<reference evidence="12 13" key="1">
    <citation type="submission" date="2018-04" db="EMBL/GenBank/DDBJ databases">
        <title>Genomic Encyclopedia of Type Strains, Phase IV (KMG-IV): sequencing the most valuable type-strain genomes for metagenomic binning, comparative biology and taxonomic classification.</title>
        <authorList>
            <person name="Goeker M."/>
        </authorList>
    </citation>
    <scope>NUCLEOTIDE SEQUENCE [LARGE SCALE GENOMIC DNA]</scope>
    <source>
        <strain evidence="12 13">DSM 45771</strain>
    </source>
</reference>
<dbReference type="EMBL" id="QEKW01000028">
    <property type="protein sequence ID" value="PVY96720.1"/>
    <property type="molecule type" value="Genomic_DNA"/>
</dbReference>
<dbReference type="PANTHER" id="PTHR43646:SF2">
    <property type="entry name" value="GLYCOSYLTRANSFERASE 2-LIKE DOMAIN-CONTAINING PROTEIN"/>
    <property type="match status" value="1"/>
</dbReference>
<evidence type="ECO:0000256" key="10">
    <source>
        <dbReference type="SAM" id="MobiDB-lite"/>
    </source>
</evidence>
<evidence type="ECO:0000256" key="7">
    <source>
        <dbReference type="ARBA" id="ARBA00037904"/>
    </source>
</evidence>
<evidence type="ECO:0000256" key="8">
    <source>
        <dbReference type="ARBA" id="ARBA00038120"/>
    </source>
</evidence>
<dbReference type="InterPro" id="IPR029044">
    <property type="entry name" value="Nucleotide-diphossugar_trans"/>
</dbReference>
<evidence type="ECO:0000313" key="12">
    <source>
        <dbReference type="EMBL" id="PVY96720.1"/>
    </source>
</evidence>